<feature type="chain" id="PRO_5040727757" evidence="1">
    <location>
        <begin position="21"/>
        <end position="96"/>
    </location>
</feature>
<keyword evidence="1" id="KW-0732">Signal</keyword>
<accession>A0A9W9YMF6</accession>
<dbReference type="AlphaFoldDB" id="A0A9W9YMF6"/>
<evidence type="ECO:0000256" key="1">
    <source>
        <dbReference type="SAM" id="SignalP"/>
    </source>
</evidence>
<organism evidence="2 3">
    <name type="scientific">Desmophyllum pertusum</name>
    <dbReference type="NCBI Taxonomy" id="174260"/>
    <lineage>
        <taxon>Eukaryota</taxon>
        <taxon>Metazoa</taxon>
        <taxon>Cnidaria</taxon>
        <taxon>Anthozoa</taxon>
        <taxon>Hexacorallia</taxon>
        <taxon>Scleractinia</taxon>
        <taxon>Caryophylliina</taxon>
        <taxon>Caryophylliidae</taxon>
        <taxon>Desmophyllum</taxon>
    </lineage>
</organism>
<evidence type="ECO:0000313" key="2">
    <source>
        <dbReference type="EMBL" id="KAJ7358706.1"/>
    </source>
</evidence>
<proteinExistence type="predicted"/>
<dbReference type="Proteomes" id="UP001163046">
    <property type="component" value="Unassembled WGS sequence"/>
</dbReference>
<dbReference type="EMBL" id="MU827316">
    <property type="protein sequence ID" value="KAJ7358706.1"/>
    <property type="molecule type" value="Genomic_DNA"/>
</dbReference>
<name>A0A9W9YMF6_9CNID</name>
<sequence length="96" mass="10679">MMLKLTLACFVIACFLAAEAARIPGPYYRDPEPYNRDLTERFFKNHLHRRSCVPLGGSGCEGNNGKCCRQGNPYTGIMRKCVNVGSVSSPNYVCQD</sequence>
<reference evidence="2" key="1">
    <citation type="submission" date="2023-01" db="EMBL/GenBank/DDBJ databases">
        <title>Genome assembly of the deep-sea coral Lophelia pertusa.</title>
        <authorList>
            <person name="Herrera S."/>
            <person name="Cordes E."/>
        </authorList>
    </citation>
    <scope>NUCLEOTIDE SEQUENCE</scope>
    <source>
        <strain evidence="2">USNM1676648</strain>
        <tissue evidence="2">Polyp</tissue>
    </source>
</reference>
<gene>
    <name evidence="2" type="ORF">OS493_022149</name>
</gene>
<keyword evidence="3" id="KW-1185">Reference proteome</keyword>
<dbReference type="OrthoDB" id="5945487at2759"/>
<comment type="caution">
    <text evidence="2">The sequence shown here is derived from an EMBL/GenBank/DDBJ whole genome shotgun (WGS) entry which is preliminary data.</text>
</comment>
<feature type="signal peptide" evidence="1">
    <location>
        <begin position="1"/>
        <end position="20"/>
    </location>
</feature>
<evidence type="ECO:0000313" key="3">
    <source>
        <dbReference type="Proteomes" id="UP001163046"/>
    </source>
</evidence>
<protein>
    <submittedName>
        <fullName evidence="2">Uncharacterized protein</fullName>
    </submittedName>
</protein>